<dbReference type="InterPro" id="IPR029058">
    <property type="entry name" value="AB_hydrolase_fold"/>
</dbReference>
<gene>
    <name evidence="1" type="ORF">IFR04_010367</name>
</gene>
<dbReference type="Gene3D" id="3.40.50.1820">
    <property type="entry name" value="alpha/beta hydrolase"/>
    <property type="match status" value="1"/>
</dbReference>
<comment type="caution">
    <text evidence="1">The sequence shown here is derived from an EMBL/GenBank/DDBJ whole genome shotgun (WGS) entry which is preliminary data.</text>
</comment>
<dbReference type="OrthoDB" id="294702at2759"/>
<proteinExistence type="predicted"/>
<accession>A0A8H7TCW1</accession>
<evidence type="ECO:0000313" key="1">
    <source>
        <dbReference type="EMBL" id="KAG4416511.1"/>
    </source>
</evidence>
<dbReference type="AlphaFoldDB" id="A0A8H7TCW1"/>
<keyword evidence="2" id="KW-1185">Reference proteome</keyword>
<sequence>MDAQVPAAVPHPPPAEASLNAEEQANEIISQRKFHRLFTLPATSTHEALKVSYGFAGPDFEEDAPTVLYCGGMFGSRYLSVIQDWIANQRGVRILMIDRPGFGGSTPVPVSQRLSIFLETVISLLAHLRIQHIALASQSAGTIYALNLIAHHPDLLYPTNPILTLFSPWVHQSISGDTTLKLAAALPDSLLNNWNSIIGGVVTMGVPSFQASSTVFDNITNLFKNDQRQAKSRESEEKLAKGNYGVSSAVQTAVAKNMGKFLFEENTSGGNDEARLCLKNGPGTSWDRCEVYPTFVLKLKVEWEERSKKTGQRLQLDVVFGEGSDSMIGTKGMNYFKECIKQENCGEGIEVKISEIAGAGHDTVIDPGFSPMRELLDKVRAGWDRTRA</sequence>
<organism evidence="1 2">
    <name type="scientific">Cadophora malorum</name>
    <dbReference type="NCBI Taxonomy" id="108018"/>
    <lineage>
        <taxon>Eukaryota</taxon>
        <taxon>Fungi</taxon>
        <taxon>Dikarya</taxon>
        <taxon>Ascomycota</taxon>
        <taxon>Pezizomycotina</taxon>
        <taxon>Leotiomycetes</taxon>
        <taxon>Helotiales</taxon>
        <taxon>Ploettnerulaceae</taxon>
        <taxon>Cadophora</taxon>
    </lineage>
</organism>
<dbReference type="PANTHER" id="PTHR43433">
    <property type="entry name" value="HYDROLASE, ALPHA/BETA FOLD FAMILY PROTEIN"/>
    <property type="match status" value="1"/>
</dbReference>
<dbReference type="SUPFAM" id="SSF53474">
    <property type="entry name" value="alpha/beta-Hydrolases"/>
    <property type="match status" value="1"/>
</dbReference>
<dbReference type="PANTHER" id="PTHR43433:SF10">
    <property type="entry name" value="AB HYDROLASE-1 DOMAIN-CONTAINING PROTEIN"/>
    <property type="match status" value="1"/>
</dbReference>
<reference evidence="1" key="1">
    <citation type="submission" date="2021-02" db="EMBL/GenBank/DDBJ databases">
        <title>Genome sequence Cadophora malorum strain M34.</title>
        <authorList>
            <person name="Stefanovic E."/>
            <person name="Vu D."/>
            <person name="Scully C."/>
            <person name="Dijksterhuis J."/>
            <person name="Roader J."/>
            <person name="Houbraken J."/>
        </authorList>
    </citation>
    <scope>NUCLEOTIDE SEQUENCE</scope>
    <source>
        <strain evidence="1">M34</strain>
    </source>
</reference>
<protein>
    <recommendedName>
        <fullName evidence="3">AB hydrolase-1 domain-containing protein</fullName>
    </recommendedName>
</protein>
<dbReference type="Proteomes" id="UP000664132">
    <property type="component" value="Unassembled WGS sequence"/>
</dbReference>
<evidence type="ECO:0000313" key="2">
    <source>
        <dbReference type="Proteomes" id="UP000664132"/>
    </source>
</evidence>
<name>A0A8H7TCW1_9HELO</name>
<dbReference type="EMBL" id="JAFJYH010000184">
    <property type="protein sequence ID" value="KAG4416511.1"/>
    <property type="molecule type" value="Genomic_DNA"/>
</dbReference>
<evidence type="ECO:0008006" key="3">
    <source>
        <dbReference type="Google" id="ProtNLM"/>
    </source>
</evidence>
<dbReference type="InterPro" id="IPR050471">
    <property type="entry name" value="AB_hydrolase"/>
</dbReference>